<evidence type="ECO:0000256" key="4">
    <source>
        <dbReference type="ARBA" id="ARBA00022801"/>
    </source>
</evidence>
<gene>
    <name evidence="7" type="ORF">EV209_0907</name>
</gene>
<dbReference type="Gene3D" id="3.40.630.10">
    <property type="entry name" value="Zn peptidases"/>
    <property type="match status" value="1"/>
</dbReference>
<keyword evidence="2" id="KW-0645">Protease</keyword>
<evidence type="ECO:0000256" key="2">
    <source>
        <dbReference type="ARBA" id="ARBA00022670"/>
    </source>
</evidence>
<dbReference type="Pfam" id="PF01546">
    <property type="entry name" value="Peptidase_M20"/>
    <property type="match status" value="1"/>
</dbReference>
<accession>A0A4Q7PPE2</accession>
<dbReference type="PANTHER" id="PTHR45962:SF1">
    <property type="entry name" value="N-FATTY-ACYL-AMINO ACID SYNTHASE_HYDROLASE PM20D1"/>
    <property type="match status" value="1"/>
</dbReference>
<dbReference type="InterPro" id="IPR047177">
    <property type="entry name" value="Pept_M20A"/>
</dbReference>
<evidence type="ECO:0000256" key="3">
    <source>
        <dbReference type="ARBA" id="ARBA00022723"/>
    </source>
</evidence>
<dbReference type="InterPro" id="IPR002933">
    <property type="entry name" value="Peptidase_M20"/>
</dbReference>
<keyword evidence="8" id="KW-1185">Reference proteome</keyword>
<dbReference type="InterPro" id="IPR036264">
    <property type="entry name" value="Bact_exopeptidase_dim_dom"/>
</dbReference>
<dbReference type="SUPFAM" id="SSF53187">
    <property type="entry name" value="Zn-dependent exopeptidases"/>
    <property type="match status" value="1"/>
</dbReference>
<reference evidence="7 8" key="1">
    <citation type="submission" date="2019-02" db="EMBL/GenBank/DDBJ databases">
        <title>Genomic Encyclopedia of Type Strains, Phase IV (KMG-IV): sequencing the most valuable type-strain genomes for metagenomic binning, comparative biology and taxonomic classification.</title>
        <authorList>
            <person name="Goeker M."/>
        </authorList>
    </citation>
    <scope>NUCLEOTIDE SEQUENCE [LARGE SCALE GENOMIC DNA]</scope>
    <source>
        <strain evidence="7 8">DSM 29486</strain>
    </source>
</reference>
<dbReference type="Gene3D" id="1.10.150.900">
    <property type="match status" value="1"/>
</dbReference>
<keyword evidence="5" id="KW-0862">Zinc</keyword>
<protein>
    <submittedName>
        <fullName evidence="7">Carboxypeptidase PM20D1</fullName>
    </submittedName>
</protein>
<evidence type="ECO:0000256" key="1">
    <source>
        <dbReference type="ARBA" id="ARBA00006247"/>
    </source>
</evidence>
<dbReference type="GO" id="GO:0004180">
    <property type="term" value="F:carboxypeptidase activity"/>
    <property type="evidence" value="ECO:0007669"/>
    <property type="project" value="UniProtKB-KW"/>
</dbReference>
<dbReference type="RefSeq" id="WP_130433456.1">
    <property type="nucleotide sequence ID" value="NZ_SGXF01000001.1"/>
</dbReference>
<evidence type="ECO:0000313" key="8">
    <source>
        <dbReference type="Proteomes" id="UP000292927"/>
    </source>
</evidence>
<dbReference type="OrthoDB" id="9792335at2"/>
<dbReference type="Proteomes" id="UP000292927">
    <property type="component" value="Unassembled WGS sequence"/>
</dbReference>
<feature type="domain" description="Peptidase M20 dimerisation" evidence="6">
    <location>
        <begin position="234"/>
        <end position="381"/>
    </location>
</feature>
<sequence>MEILWIVPGVLASVILALLAATLVRACLCRPTEALNAEISYQEPERAQAYAENLSRMVRHETISSRFSEDKTKFYLFHELLEKLYPGVFQTCEKYVFNGSLLLKWKGKGENEPILLMSHSDVVEAGGRWKEPAFSGTIKDGVIWGRGTVDTKGSLSCIFSAVEELIADGFQPDGDVYIASSCTEEFSGEGAPLTVQYLKEQGVKLKLLVDEGGMILKEPIGGVRGTYAMVGVLEKGYGDMKFTARGSGGHASAPGKNTPVPRLASFIRDVEEHDPFKVDFNETVTEMFRRLTPNMTFPMKLIFANMWLFQPLLKKLMPSISSAGAAMLRTTIAFTMMQGSGGLNVLPQEAYVTANLRFIPHQPTDESIKLITEIAEKHGLEAEVIYKDYPCPAVNYRGREFRLVEEVIHELFPGIGVVPYVMTGGTDAKYYKDICENCIRFAPLYINEQQYESIHGLNENLNINTLTKGVDFYKAVIRKSQG</sequence>
<dbReference type="Gene3D" id="3.30.70.360">
    <property type="match status" value="1"/>
</dbReference>
<dbReference type="PROSITE" id="PS00758">
    <property type="entry name" value="ARGE_DAPE_CPG2_1"/>
    <property type="match status" value="1"/>
</dbReference>
<dbReference type="GO" id="GO:0046872">
    <property type="term" value="F:metal ion binding"/>
    <property type="evidence" value="ECO:0007669"/>
    <property type="project" value="UniProtKB-KW"/>
</dbReference>
<dbReference type="EMBL" id="SGXF01000001">
    <property type="protein sequence ID" value="RZT02782.1"/>
    <property type="molecule type" value="Genomic_DNA"/>
</dbReference>
<keyword evidence="3" id="KW-0479">Metal-binding</keyword>
<dbReference type="GO" id="GO:0006508">
    <property type="term" value="P:proteolysis"/>
    <property type="evidence" value="ECO:0007669"/>
    <property type="project" value="UniProtKB-KW"/>
</dbReference>
<organism evidence="7 8">
    <name type="scientific">Cuneatibacter caecimuris</name>
    <dbReference type="NCBI Taxonomy" id="1796618"/>
    <lineage>
        <taxon>Bacteria</taxon>
        <taxon>Bacillati</taxon>
        <taxon>Bacillota</taxon>
        <taxon>Clostridia</taxon>
        <taxon>Lachnospirales</taxon>
        <taxon>Lachnospiraceae</taxon>
        <taxon>Cuneatibacter</taxon>
    </lineage>
</organism>
<dbReference type="InterPro" id="IPR011650">
    <property type="entry name" value="Peptidase_M20_dimer"/>
</dbReference>
<name>A0A4Q7PPE2_9FIRM</name>
<comment type="similarity">
    <text evidence="1">Belongs to the peptidase M20A family.</text>
</comment>
<evidence type="ECO:0000256" key="5">
    <source>
        <dbReference type="ARBA" id="ARBA00022833"/>
    </source>
</evidence>
<dbReference type="SUPFAM" id="SSF55031">
    <property type="entry name" value="Bacterial exopeptidase dimerisation domain"/>
    <property type="match status" value="1"/>
</dbReference>
<dbReference type="InterPro" id="IPR001261">
    <property type="entry name" value="ArgE/DapE_CS"/>
</dbReference>
<dbReference type="PANTHER" id="PTHR45962">
    <property type="entry name" value="N-FATTY-ACYL-AMINO ACID SYNTHASE/HYDROLASE PM20D1"/>
    <property type="match status" value="1"/>
</dbReference>
<keyword evidence="4" id="KW-0378">Hydrolase</keyword>
<evidence type="ECO:0000313" key="7">
    <source>
        <dbReference type="EMBL" id="RZT02782.1"/>
    </source>
</evidence>
<comment type="caution">
    <text evidence="7">The sequence shown here is derived from an EMBL/GenBank/DDBJ whole genome shotgun (WGS) entry which is preliminary data.</text>
</comment>
<dbReference type="Pfam" id="PF07687">
    <property type="entry name" value="M20_dimer"/>
    <property type="match status" value="1"/>
</dbReference>
<dbReference type="AlphaFoldDB" id="A0A4Q7PPE2"/>
<proteinExistence type="inferred from homology"/>
<evidence type="ECO:0000259" key="6">
    <source>
        <dbReference type="Pfam" id="PF07687"/>
    </source>
</evidence>
<keyword evidence="7" id="KW-0121">Carboxypeptidase</keyword>